<dbReference type="EMBL" id="JAIWYP010000001">
    <property type="protein sequence ID" value="KAH3891079.1"/>
    <property type="molecule type" value="Genomic_DNA"/>
</dbReference>
<reference evidence="1" key="2">
    <citation type="submission" date="2020-11" db="EMBL/GenBank/DDBJ databases">
        <authorList>
            <person name="McCartney M.A."/>
            <person name="Auch B."/>
            <person name="Kono T."/>
            <person name="Mallez S."/>
            <person name="Becker A."/>
            <person name="Gohl D.M."/>
            <person name="Silverstein K.A.T."/>
            <person name="Koren S."/>
            <person name="Bechman K.B."/>
            <person name="Herman A."/>
            <person name="Abrahante J.E."/>
            <person name="Garbe J."/>
        </authorList>
    </citation>
    <scope>NUCLEOTIDE SEQUENCE</scope>
    <source>
        <strain evidence="1">Duluth1</strain>
        <tissue evidence="1">Whole animal</tissue>
    </source>
</reference>
<dbReference type="InterPro" id="IPR043502">
    <property type="entry name" value="DNA/RNA_pol_sf"/>
</dbReference>
<dbReference type="Gene3D" id="3.10.10.10">
    <property type="entry name" value="HIV Type 1 Reverse Transcriptase, subunit A, domain 1"/>
    <property type="match status" value="1"/>
</dbReference>
<gene>
    <name evidence="1" type="ORF">DPMN_015168</name>
</gene>
<evidence type="ECO:0000313" key="1">
    <source>
        <dbReference type="EMBL" id="KAH3891079.1"/>
    </source>
</evidence>
<dbReference type="Proteomes" id="UP000828390">
    <property type="component" value="Unassembled WGS sequence"/>
</dbReference>
<accession>A0A9D4NCA9</accession>
<comment type="caution">
    <text evidence="1">The sequence shown here is derived from an EMBL/GenBank/DDBJ whole genome shotgun (WGS) entry which is preliminary data.</text>
</comment>
<name>A0A9D4NCA9_DREPO</name>
<keyword evidence="2" id="KW-1185">Reference proteome</keyword>
<protein>
    <submittedName>
        <fullName evidence="1">Uncharacterized protein</fullName>
    </submittedName>
</protein>
<evidence type="ECO:0000313" key="2">
    <source>
        <dbReference type="Proteomes" id="UP000828390"/>
    </source>
</evidence>
<organism evidence="1 2">
    <name type="scientific">Dreissena polymorpha</name>
    <name type="common">Zebra mussel</name>
    <name type="synonym">Mytilus polymorpha</name>
    <dbReference type="NCBI Taxonomy" id="45954"/>
    <lineage>
        <taxon>Eukaryota</taxon>
        <taxon>Metazoa</taxon>
        <taxon>Spiralia</taxon>
        <taxon>Lophotrochozoa</taxon>
        <taxon>Mollusca</taxon>
        <taxon>Bivalvia</taxon>
        <taxon>Autobranchia</taxon>
        <taxon>Heteroconchia</taxon>
        <taxon>Euheterodonta</taxon>
        <taxon>Imparidentia</taxon>
        <taxon>Neoheterodontei</taxon>
        <taxon>Myida</taxon>
        <taxon>Dreissenoidea</taxon>
        <taxon>Dreissenidae</taxon>
        <taxon>Dreissena</taxon>
    </lineage>
</organism>
<dbReference type="SUPFAM" id="SSF56672">
    <property type="entry name" value="DNA/RNA polymerases"/>
    <property type="match status" value="1"/>
</dbReference>
<sequence>MASNYFGRMGYSLVTKGLTFQFEKRPSLSHVPIELVSQHPHIPQSILGLLEKQAVERVQDPYSPGFYSRLFLVQNKNGSWRPVIDLKVLNMYLLKPTFKMETFSFIRISIKHPALGGVFGSGRCVLPCSYTSQLPEVPSICLSWPSLPVLGHAIWVGDRPTSFYQTNGCSRSSLLSTRDCSSSVFRRLALTPARSSFTSYQPRILLEGTPLFRTPSQCRKIRPHSFSGLHFRGNEFLDTHQSGQSVMSTYIRPSGKGQLGFVPISYNSSRIPLSTVS</sequence>
<proteinExistence type="predicted"/>
<dbReference type="AlphaFoldDB" id="A0A9D4NCA9"/>
<reference evidence="1" key="1">
    <citation type="journal article" date="2019" name="bioRxiv">
        <title>The Genome of the Zebra Mussel, Dreissena polymorpha: A Resource for Invasive Species Research.</title>
        <authorList>
            <person name="McCartney M.A."/>
            <person name="Auch B."/>
            <person name="Kono T."/>
            <person name="Mallez S."/>
            <person name="Zhang Y."/>
            <person name="Obille A."/>
            <person name="Becker A."/>
            <person name="Abrahante J.E."/>
            <person name="Garbe J."/>
            <person name="Badalamenti J.P."/>
            <person name="Herman A."/>
            <person name="Mangelson H."/>
            <person name="Liachko I."/>
            <person name="Sullivan S."/>
            <person name="Sone E.D."/>
            <person name="Koren S."/>
            <person name="Silverstein K.A.T."/>
            <person name="Beckman K.B."/>
            <person name="Gohl D.M."/>
        </authorList>
    </citation>
    <scope>NUCLEOTIDE SEQUENCE</scope>
    <source>
        <strain evidence="1">Duluth1</strain>
        <tissue evidence="1">Whole animal</tissue>
    </source>
</reference>